<keyword evidence="1" id="KW-0677">Repeat</keyword>
<dbReference type="Pfam" id="PF00023">
    <property type="entry name" value="Ank"/>
    <property type="match status" value="1"/>
</dbReference>
<evidence type="ECO:0000256" key="1">
    <source>
        <dbReference type="ARBA" id="ARBA00022737"/>
    </source>
</evidence>
<dbReference type="Pfam" id="PF22939">
    <property type="entry name" value="WHD_GPIID"/>
    <property type="match status" value="1"/>
</dbReference>
<gene>
    <name evidence="5" type="ORF">PGQ11_003058</name>
</gene>
<dbReference type="Pfam" id="PF24883">
    <property type="entry name" value="NPHP3_N"/>
    <property type="match status" value="1"/>
</dbReference>
<organism evidence="5 6">
    <name type="scientific">Apiospora arundinis</name>
    <dbReference type="NCBI Taxonomy" id="335852"/>
    <lineage>
        <taxon>Eukaryota</taxon>
        <taxon>Fungi</taxon>
        <taxon>Dikarya</taxon>
        <taxon>Ascomycota</taxon>
        <taxon>Pezizomycotina</taxon>
        <taxon>Sordariomycetes</taxon>
        <taxon>Xylariomycetidae</taxon>
        <taxon>Amphisphaeriales</taxon>
        <taxon>Apiosporaceae</taxon>
        <taxon>Apiospora</taxon>
    </lineage>
</organism>
<accession>A0ABR2J425</accession>
<dbReference type="SUPFAM" id="SSF48403">
    <property type="entry name" value="Ankyrin repeat"/>
    <property type="match status" value="1"/>
</dbReference>
<dbReference type="InterPro" id="IPR036770">
    <property type="entry name" value="Ankyrin_rpt-contain_sf"/>
</dbReference>
<feature type="domain" description="GPI inositol-deacylase winged helix" evidence="3">
    <location>
        <begin position="351"/>
        <end position="418"/>
    </location>
</feature>
<dbReference type="Gene3D" id="1.25.40.20">
    <property type="entry name" value="Ankyrin repeat-containing domain"/>
    <property type="match status" value="3"/>
</dbReference>
<keyword evidence="6" id="KW-1185">Reference proteome</keyword>
<dbReference type="EMBL" id="JAPCWZ010000003">
    <property type="protein sequence ID" value="KAK8872544.1"/>
    <property type="molecule type" value="Genomic_DNA"/>
</dbReference>
<evidence type="ECO:0000313" key="6">
    <source>
        <dbReference type="Proteomes" id="UP001390339"/>
    </source>
</evidence>
<name>A0ABR2J425_9PEZI</name>
<feature type="domain" description="Nephrocystin 3-like N-terminal" evidence="4">
    <location>
        <begin position="70"/>
        <end position="237"/>
    </location>
</feature>
<dbReference type="SMART" id="SM00248">
    <property type="entry name" value="ANK"/>
    <property type="match status" value="4"/>
</dbReference>
<dbReference type="InterPro" id="IPR054471">
    <property type="entry name" value="GPIID_WHD"/>
</dbReference>
<dbReference type="Pfam" id="PF12796">
    <property type="entry name" value="Ank_2"/>
    <property type="match status" value="1"/>
</dbReference>
<dbReference type="Proteomes" id="UP001390339">
    <property type="component" value="Unassembled WGS sequence"/>
</dbReference>
<proteinExistence type="predicted"/>
<dbReference type="InterPro" id="IPR002110">
    <property type="entry name" value="Ankyrin_rpt"/>
</dbReference>
<dbReference type="Gene3D" id="3.40.50.300">
    <property type="entry name" value="P-loop containing nucleotide triphosphate hydrolases"/>
    <property type="match status" value="1"/>
</dbReference>
<dbReference type="InterPro" id="IPR027417">
    <property type="entry name" value="P-loop_NTPase"/>
</dbReference>
<dbReference type="SUPFAM" id="SSF52540">
    <property type="entry name" value="P-loop containing nucleoside triphosphate hydrolases"/>
    <property type="match status" value="1"/>
</dbReference>
<dbReference type="InterPro" id="IPR056884">
    <property type="entry name" value="NPHP3-like_N"/>
</dbReference>
<sequence>MASASPYQQNIHGITAGTNAMVLAGTFHGCSFDHDDIATRRAKVLDELRLTDPLDDRAELQSQKGRRLEGTCLWIQDHPDYRNWLQGDCAQLWISGGLGMGKTMLSIFITESLEDSSEHVTYFFCRHDDDKRNTETAVLRGLLVRLLQVISEESFNQHVWPSFRSDKAASYTLSRPQAIWNVFEALVTSQDSAPTFCILDGLDECDKESSRNLTRRFHDLFTMNKAMHSFKLAVVSRDQSGLRGFSNLRLQECDLHIRHDIELYIASNIRDSLSHKTGFDGWIQLISHELRVRSEGSFLWINFVVRDLSRYRISSEVFKALERTPKGLEEQYHRILRHIFEDHGEDWQELQTLLAWTALTFEPLTLSQLARAIMGSVTRKHRERIKDLCISCEHLLVVNDKTGVVRFVHTSVKEFLAQPHHIIPTNSVTGRTHVDDGHQMIMRTCLKILERRAQSDVLKPYAVKFLPRHMEACTVADISRELSRPYFTVEDILQSHWREWRLQRDVPELFPEATPSPLHIATYWGVIPWAQHQLQARPIWDIVCRRNHLESKDDYGLTPLAIAVRERNVPMIKCLLQQSAIVHLAVAIPEDAEEYDIYVARGTSPLVLAFRLRTLYITLEDWLKSRSAEIASLLLSHLNKPTWRSIRQSRAMVQVMDTSSQVPAQWLLDLFPPPPKVSRTHFKCQALAMAVRMGHVEICEQLLDCGADIYSSWEPGRTPLADAIQVEDSDDHLERMLNLLFDEYDKRISTSERGMFMEEHWSNIEEGQVNTLGIAVRYNRGLELCLKRGNFGRFSDSGYSGRFELIGAVLGDQIEQVLMLLRHGANANTVDRHGISILTLAMQCGNWHITEVLLSHGAEVNFVGRTGTTSLIEAVREKELLKRPGSCGTSQIWRFYALENISWGNRLVLGG</sequence>
<keyword evidence="2" id="KW-0040">ANK repeat</keyword>
<reference evidence="5 6" key="1">
    <citation type="journal article" date="2024" name="IMA Fungus">
        <title>Apiospora arundinis, a panoply of carbohydrate-active enzymes and secondary metabolites.</title>
        <authorList>
            <person name="Sorensen T."/>
            <person name="Petersen C."/>
            <person name="Muurmann A.T."/>
            <person name="Christiansen J.V."/>
            <person name="Brundto M.L."/>
            <person name="Overgaard C.K."/>
            <person name="Boysen A.T."/>
            <person name="Wollenberg R.D."/>
            <person name="Larsen T.O."/>
            <person name="Sorensen J.L."/>
            <person name="Nielsen K.L."/>
            <person name="Sondergaard T.E."/>
        </authorList>
    </citation>
    <scope>NUCLEOTIDE SEQUENCE [LARGE SCALE GENOMIC DNA]</scope>
    <source>
        <strain evidence="5 6">AAU 773</strain>
    </source>
</reference>
<feature type="repeat" description="ANK" evidence="2">
    <location>
        <begin position="833"/>
        <end position="865"/>
    </location>
</feature>
<protein>
    <submittedName>
        <fullName evidence="5">Natch and ankyrin domain protein</fullName>
    </submittedName>
</protein>
<evidence type="ECO:0000259" key="4">
    <source>
        <dbReference type="Pfam" id="PF24883"/>
    </source>
</evidence>
<feature type="repeat" description="ANK" evidence="2">
    <location>
        <begin position="800"/>
        <end position="832"/>
    </location>
</feature>
<dbReference type="PANTHER" id="PTHR10039">
    <property type="entry name" value="AMELOGENIN"/>
    <property type="match status" value="1"/>
</dbReference>
<evidence type="ECO:0000313" key="5">
    <source>
        <dbReference type="EMBL" id="KAK8872544.1"/>
    </source>
</evidence>
<dbReference type="PROSITE" id="PS50297">
    <property type="entry name" value="ANK_REP_REGION"/>
    <property type="match status" value="1"/>
</dbReference>
<dbReference type="PROSITE" id="PS50088">
    <property type="entry name" value="ANK_REPEAT"/>
    <property type="match status" value="2"/>
</dbReference>
<evidence type="ECO:0000259" key="3">
    <source>
        <dbReference type="Pfam" id="PF22939"/>
    </source>
</evidence>
<comment type="caution">
    <text evidence="5">The sequence shown here is derived from an EMBL/GenBank/DDBJ whole genome shotgun (WGS) entry which is preliminary data.</text>
</comment>
<evidence type="ECO:0000256" key="2">
    <source>
        <dbReference type="PROSITE-ProRule" id="PRU00023"/>
    </source>
</evidence>
<dbReference type="PANTHER" id="PTHR10039:SF14">
    <property type="entry name" value="NACHT DOMAIN-CONTAINING PROTEIN"/>
    <property type="match status" value="1"/>
</dbReference>